<accession>A0A9P8XR62</accession>
<dbReference type="EMBL" id="JAGTJQ010000018">
    <property type="protein sequence ID" value="KAH7009365.1"/>
    <property type="molecule type" value="Genomic_DNA"/>
</dbReference>
<keyword evidence="2" id="KW-1185">Reference proteome</keyword>
<evidence type="ECO:0000313" key="1">
    <source>
        <dbReference type="EMBL" id="KAH7009365.1"/>
    </source>
</evidence>
<proteinExistence type="predicted"/>
<name>A0A9P8XR62_9PEZI</name>
<dbReference type="GeneID" id="70191253"/>
<dbReference type="OrthoDB" id="4750763at2759"/>
<sequence length="259" mass="29283">MSHIWKLQLRRGRITTLTQDTIEDVNVAPGTYWNDNLMAELSIPVNENVPEPQFQPDETTITLTNSKRGVPAYTRRFPKLGIDWEGVENKLRSWKDFEGTSKLLDSDVMDRLVDHAEKGRPLETHADVPQGIRKLIKTRKVEEDARKKRKRHGPDMQSINVRLFCHEHSCNQHLAAVSSDQGQPALALDFAEPDDTAPIVYAHWLSARVSNQHWQAATKLAGEVTVAKGYDLKWLHANQKEGQKMLVANGVLEGVAARL</sequence>
<evidence type="ECO:0000313" key="2">
    <source>
        <dbReference type="Proteomes" id="UP000756346"/>
    </source>
</evidence>
<protein>
    <submittedName>
        <fullName evidence="1">Uncharacterized protein</fullName>
    </submittedName>
</protein>
<dbReference type="AlphaFoldDB" id="A0A9P8XR62"/>
<organism evidence="1 2">
    <name type="scientific">Microdochium trichocladiopsis</name>
    <dbReference type="NCBI Taxonomy" id="1682393"/>
    <lineage>
        <taxon>Eukaryota</taxon>
        <taxon>Fungi</taxon>
        <taxon>Dikarya</taxon>
        <taxon>Ascomycota</taxon>
        <taxon>Pezizomycotina</taxon>
        <taxon>Sordariomycetes</taxon>
        <taxon>Xylariomycetidae</taxon>
        <taxon>Xylariales</taxon>
        <taxon>Microdochiaceae</taxon>
        <taxon>Microdochium</taxon>
    </lineage>
</organism>
<gene>
    <name evidence="1" type="ORF">B0I36DRAFT_401682</name>
</gene>
<dbReference type="RefSeq" id="XP_046003993.1">
    <property type="nucleotide sequence ID" value="XM_046161707.1"/>
</dbReference>
<reference evidence="1" key="1">
    <citation type="journal article" date="2021" name="Nat. Commun.">
        <title>Genetic determinants of endophytism in the Arabidopsis root mycobiome.</title>
        <authorList>
            <person name="Mesny F."/>
            <person name="Miyauchi S."/>
            <person name="Thiergart T."/>
            <person name="Pickel B."/>
            <person name="Atanasova L."/>
            <person name="Karlsson M."/>
            <person name="Huettel B."/>
            <person name="Barry K.W."/>
            <person name="Haridas S."/>
            <person name="Chen C."/>
            <person name="Bauer D."/>
            <person name="Andreopoulos W."/>
            <person name="Pangilinan J."/>
            <person name="LaButti K."/>
            <person name="Riley R."/>
            <person name="Lipzen A."/>
            <person name="Clum A."/>
            <person name="Drula E."/>
            <person name="Henrissat B."/>
            <person name="Kohler A."/>
            <person name="Grigoriev I.V."/>
            <person name="Martin F.M."/>
            <person name="Hacquard S."/>
        </authorList>
    </citation>
    <scope>NUCLEOTIDE SEQUENCE</scope>
    <source>
        <strain evidence="1">MPI-CAGE-CH-0230</strain>
    </source>
</reference>
<dbReference type="Proteomes" id="UP000756346">
    <property type="component" value="Unassembled WGS sequence"/>
</dbReference>
<comment type="caution">
    <text evidence="1">The sequence shown here is derived from an EMBL/GenBank/DDBJ whole genome shotgun (WGS) entry which is preliminary data.</text>
</comment>